<reference evidence="2 6" key="2">
    <citation type="submission" date="2014-04" db="EMBL/GenBank/DDBJ databases">
        <title>Transcriptional profiles of Haloferax mediterranei on the basis of nitrogen availability.</title>
        <authorList>
            <person name="Bautista V."/>
        </authorList>
    </citation>
    <scope>NUCLEOTIDE SEQUENCE [LARGE SCALE GENOMIC DNA]</scope>
    <source>
        <strain evidence="2">ATCC 33500</strain>
        <strain evidence="6">ATCC 33500 / DSM 1411 / JCM 8866 / NBRC 14739 / NCIMB 2177 / R-4</strain>
    </source>
</reference>
<evidence type="ECO:0000313" key="5">
    <source>
        <dbReference type="Proteomes" id="UP000011603"/>
    </source>
</evidence>
<dbReference type="AlphaFoldDB" id="M0J190"/>
<evidence type="ECO:0000313" key="7">
    <source>
        <dbReference type="Proteomes" id="UP000299011"/>
    </source>
</evidence>
<dbReference type="Proteomes" id="UP000299011">
    <property type="component" value="Chromosome"/>
</dbReference>
<feature type="coiled-coil region" evidence="1">
    <location>
        <begin position="95"/>
        <end position="129"/>
    </location>
</feature>
<evidence type="ECO:0000313" key="3">
    <source>
        <dbReference type="EMBL" id="EMA02098.1"/>
    </source>
</evidence>
<dbReference type="EMBL" id="AOLO01000007">
    <property type="protein sequence ID" value="EMA02098.1"/>
    <property type="molecule type" value="Genomic_DNA"/>
</dbReference>
<gene>
    <name evidence="2" type="ORF">BM92_04695</name>
    <name evidence="3" type="ORF">C439_05945</name>
    <name evidence="4" type="ORF">E6P09_07570</name>
</gene>
<keyword evidence="1" id="KW-0175">Coiled coil</keyword>
<evidence type="ECO:0000313" key="6">
    <source>
        <dbReference type="Proteomes" id="UP000027075"/>
    </source>
</evidence>
<reference evidence="4 7" key="3">
    <citation type="submission" date="2019-04" db="EMBL/GenBank/DDBJ databases">
        <title>Methylomes of two halophilic Archaea, Haloarcula marismortui and Haloferax mediterranei.</title>
        <authorList>
            <person name="DasSarma S."/>
            <person name="DasSarma P."/>
            <person name="DasSarma S."/>
            <person name="Fomenkov A."/>
            <person name="Vincze T."/>
            <person name="Anton B.P."/>
            <person name="Roberts R.J."/>
        </authorList>
    </citation>
    <scope>NUCLEOTIDE SEQUENCE [LARGE SCALE GENOMIC DNA]</scope>
    <source>
        <strain evidence="4">ATCC 33500</strain>
        <strain evidence="7">ATCC 33500 / DSM 1411 / JCM 8866 / NBRC 14739 / NCIMB 2177 / R-4</strain>
    </source>
</reference>
<dbReference type="EMBL" id="CP039139">
    <property type="protein sequence ID" value="QCQ75126.1"/>
    <property type="molecule type" value="Genomic_DNA"/>
</dbReference>
<evidence type="ECO:0000313" key="2">
    <source>
        <dbReference type="EMBL" id="AHZ22002.1"/>
    </source>
</evidence>
<accession>M0J190</accession>
<dbReference type="Proteomes" id="UP000027075">
    <property type="component" value="Chromosome"/>
</dbReference>
<dbReference type="OrthoDB" id="350900at2157"/>
<keyword evidence="5" id="KW-1185">Reference proteome</keyword>
<dbReference type="RefSeq" id="WP_004057292.1">
    <property type="nucleotide sequence ID" value="NC_017941.2"/>
</dbReference>
<dbReference type="GeneID" id="40156265"/>
<dbReference type="EMBL" id="CP007551">
    <property type="protein sequence ID" value="AHZ22002.1"/>
    <property type="molecule type" value="Genomic_DNA"/>
</dbReference>
<evidence type="ECO:0000256" key="1">
    <source>
        <dbReference type="SAM" id="Coils"/>
    </source>
</evidence>
<evidence type="ECO:0000313" key="4">
    <source>
        <dbReference type="EMBL" id="QCQ75126.1"/>
    </source>
</evidence>
<protein>
    <submittedName>
        <fullName evidence="3">Uncharacterized protein</fullName>
    </submittedName>
</protein>
<proteinExistence type="predicted"/>
<name>M0J190_HALMT</name>
<dbReference type="Proteomes" id="UP000011603">
    <property type="component" value="Unassembled WGS sequence"/>
</dbReference>
<reference evidence="3 5" key="1">
    <citation type="journal article" date="2014" name="PLoS Genet.">
        <title>Phylogenetically driven sequencing of extremely halophilic archaea reveals strategies for static and dynamic osmo-response.</title>
        <authorList>
            <person name="Becker E.A."/>
            <person name="Seitzer P.M."/>
            <person name="Tritt A."/>
            <person name="Larsen D."/>
            <person name="Krusor M."/>
            <person name="Yao A.I."/>
            <person name="Wu D."/>
            <person name="Madern D."/>
            <person name="Eisen J.A."/>
            <person name="Darling A.E."/>
            <person name="Facciotti M.T."/>
        </authorList>
    </citation>
    <scope>NUCLEOTIDE SEQUENCE [LARGE SCALE GENOMIC DNA]</scope>
    <source>
        <strain evidence="3">ATCC 33500</strain>
        <strain evidence="5">ATCC 33500 / DSM 1411 / JCM 8866 / NBRC 14739 / NCIMB 2177 / R-4</strain>
    </source>
</reference>
<sequence>MQTRYTGKLPGIDGCIDTYLDAWEIFQNKEFNVEDLRYKSIQRGDDPNNIPSESALNSRLYRLAAYGLVAWYGEGEYQIACRPDESAEDWQSELTERLEIIYDEVESKREQREREVRDEEDEIELIEYNGEKYVSAFVGDNSDVQGQAGFYLSILDEEEDHTGIVLRSYPRWVVEVEELAEQICDDDVMSETVCPYRFEQVKSELPTVDGNKEFRVFLRETRFLP</sequence>
<organism evidence="3 5">
    <name type="scientific">Haloferax mediterranei (strain ATCC 33500 / DSM 1411 / JCM 8866 / NBRC 14739 / NCIMB 2177 / R-4)</name>
    <name type="common">Halobacterium mediterranei</name>
    <dbReference type="NCBI Taxonomy" id="523841"/>
    <lineage>
        <taxon>Archaea</taxon>
        <taxon>Methanobacteriati</taxon>
        <taxon>Methanobacteriota</taxon>
        <taxon>Stenosarchaea group</taxon>
        <taxon>Halobacteria</taxon>
        <taxon>Halobacteriales</taxon>
        <taxon>Haloferacaceae</taxon>
        <taxon>Haloferax</taxon>
    </lineage>
</organism>